<dbReference type="AlphaFoldDB" id="A0A9P8XWS2"/>
<dbReference type="Proteomes" id="UP000756346">
    <property type="component" value="Unassembled WGS sequence"/>
</dbReference>
<dbReference type="PANTHER" id="PTHR36206:SF13">
    <property type="entry name" value="TRANSCRIPTIONAL REGULATORY PROTEIN MOC3"/>
    <property type="match status" value="1"/>
</dbReference>
<evidence type="ECO:0000256" key="6">
    <source>
        <dbReference type="ARBA" id="ARBA00023242"/>
    </source>
</evidence>
<evidence type="ECO:0000256" key="4">
    <source>
        <dbReference type="ARBA" id="ARBA00023125"/>
    </source>
</evidence>
<dbReference type="PROSITE" id="PS50048">
    <property type="entry name" value="ZN2_CY6_FUNGAL_2"/>
    <property type="match status" value="1"/>
</dbReference>
<keyword evidence="5" id="KW-0804">Transcription</keyword>
<evidence type="ECO:0000256" key="1">
    <source>
        <dbReference type="ARBA" id="ARBA00022723"/>
    </source>
</evidence>
<dbReference type="RefSeq" id="XP_046007568.1">
    <property type="nucleotide sequence ID" value="XM_046157265.1"/>
</dbReference>
<evidence type="ECO:0000256" key="5">
    <source>
        <dbReference type="ARBA" id="ARBA00023163"/>
    </source>
</evidence>
<dbReference type="EMBL" id="JAGTJQ010000010">
    <property type="protein sequence ID" value="KAH7021367.1"/>
    <property type="molecule type" value="Genomic_DNA"/>
</dbReference>
<dbReference type="InterPro" id="IPR052360">
    <property type="entry name" value="Transcr_Regulatory_Proteins"/>
</dbReference>
<dbReference type="Gene3D" id="4.10.240.10">
    <property type="entry name" value="Zn(2)-C6 fungal-type DNA-binding domain"/>
    <property type="match status" value="1"/>
</dbReference>
<evidence type="ECO:0000256" key="2">
    <source>
        <dbReference type="ARBA" id="ARBA00022833"/>
    </source>
</evidence>
<dbReference type="OrthoDB" id="2943660at2759"/>
<name>A0A9P8XWS2_9PEZI</name>
<dbReference type="GO" id="GO:0003677">
    <property type="term" value="F:DNA binding"/>
    <property type="evidence" value="ECO:0007669"/>
    <property type="project" value="UniProtKB-KW"/>
</dbReference>
<keyword evidence="1" id="KW-0479">Metal-binding</keyword>
<protein>
    <recommendedName>
        <fullName evidence="7">Zn(2)-C6 fungal-type domain-containing protein</fullName>
    </recommendedName>
</protein>
<proteinExistence type="predicted"/>
<dbReference type="Pfam" id="PF00172">
    <property type="entry name" value="Zn_clus"/>
    <property type="match status" value="1"/>
</dbReference>
<evidence type="ECO:0000313" key="9">
    <source>
        <dbReference type="Proteomes" id="UP000756346"/>
    </source>
</evidence>
<gene>
    <name evidence="8" type="ORF">B0I36DRAFT_354031</name>
</gene>
<dbReference type="PANTHER" id="PTHR36206">
    <property type="entry name" value="ASPERCRYPTIN BIOSYNTHESIS CLUSTER-SPECIFIC TRANSCRIPTION REGULATOR ATNN-RELATED"/>
    <property type="match status" value="1"/>
</dbReference>
<evidence type="ECO:0000313" key="8">
    <source>
        <dbReference type="EMBL" id="KAH7021367.1"/>
    </source>
</evidence>
<dbReference type="CDD" id="cd00067">
    <property type="entry name" value="GAL4"/>
    <property type="match status" value="1"/>
</dbReference>
<evidence type="ECO:0000256" key="3">
    <source>
        <dbReference type="ARBA" id="ARBA00023015"/>
    </source>
</evidence>
<keyword evidence="9" id="KW-1185">Reference proteome</keyword>
<keyword evidence="3" id="KW-0805">Transcription regulation</keyword>
<dbReference type="GO" id="GO:0000981">
    <property type="term" value="F:DNA-binding transcription factor activity, RNA polymerase II-specific"/>
    <property type="evidence" value="ECO:0007669"/>
    <property type="project" value="InterPro"/>
</dbReference>
<sequence length="641" mass="71652">MRGPQHPSASPPSHDAGRIRLPRVRTGCLSCKAAHVKCDEAKPACHRCHRAARPCAYPAPPGHKKKAHDVSSARALLAARKPLRHLLPAFGSKAASLVPAAAVALLNRPIQFSDLDDPNAAIYFDRFKAQAARYRSATNESDDFWFRTLLRETAHDKGILAAVLSLGALAQAFGNAAEHVSLFSLNCAILPDSQQTSYRDAVKYYSLSISRLRQRLENPELLHEEPSPKDTAPAKQYTSRSVLISSILYSAFELMHGNSYTADCIVAKSMSILRTMILHGKQLTLPALADLTLQDKAEAPRQDVPYIQISRSCDDEGIEEAEWLLVRRAVLGALYAPMRPLSRDVICRLPGLNFLAGSSPPPINASPMTFWKLYFRWVPLAALWYVRAGSVRLPVPGERLSGAHEQEHAIKQAGLLEEEPWASLLREREALSEQVIAWETAVHAKLTTTLTTEESSILLQILPNCKNLRYQFLTLFDSIMNPEKRAEMRTLACEIIDIGEKVFEALPGITEGRDEMRESLSAVGVLMSQNCRESSNVRRRALKLCKRLIDSQSRWDAKGLVMGISKLMELEEEGRDFEEDMIPVHAQWDWTNATWNDAYTELDVLYTSRALTTAEEDVDKFVEDGVPLKRRMTLKPGDYGY</sequence>
<dbReference type="InterPro" id="IPR036864">
    <property type="entry name" value="Zn2-C6_fun-type_DNA-bd_sf"/>
</dbReference>
<accession>A0A9P8XWS2</accession>
<keyword evidence="2" id="KW-0862">Zinc</keyword>
<comment type="caution">
    <text evidence="8">The sequence shown here is derived from an EMBL/GenBank/DDBJ whole genome shotgun (WGS) entry which is preliminary data.</text>
</comment>
<keyword evidence="6" id="KW-0539">Nucleus</keyword>
<reference evidence="8" key="1">
    <citation type="journal article" date="2021" name="Nat. Commun.">
        <title>Genetic determinants of endophytism in the Arabidopsis root mycobiome.</title>
        <authorList>
            <person name="Mesny F."/>
            <person name="Miyauchi S."/>
            <person name="Thiergart T."/>
            <person name="Pickel B."/>
            <person name="Atanasova L."/>
            <person name="Karlsson M."/>
            <person name="Huettel B."/>
            <person name="Barry K.W."/>
            <person name="Haridas S."/>
            <person name="Chen C."/>
            <person name="Bauer D."/>
            <person name="Andreopoulos W."/>
            <person name="Pangilinan J."/>
            <person name="LaButti K."/>
            <person name="Riley R."/>
            <person name="Lipzen A."/>
            <person name="Clum A."/>
            <person name="Drula E."/>
            <person name="Henrissat B."/>
            <person name="Kohler A."/>
            <person name="Grigoriev I.V."/>
            <person name="Martin F.M."/>
            <person name="Hacquard S."/>
        </authorList>
    </citation>
    <scope>NUCLEOTIDE SEQUENCE</scope>
    <source>
        <strain evidence="8">MPI-CAGE-CH-0230</strain>
    </source>
</reference>
<organism evidence="8 9">
    <name type="scientific">Microdochium trichocladiopsis</name>
    <dbReference type="NCBI Taxonomy" id="1682393"/>
    <lineage>
        <taxon>Eukaryota</taxon>
        <taxon>Fungi</taxon>
        <taxon>Dikarya</taxon>
        <taxon>Ascomycota</taxon>
        <taxon>Pezizomycotina</taxon>
        <taxon>Sordariomycetes</taxon>
        <taxon>Xylariomycetidae</taxon>
        <taxon>Xylariales</taxon>
        <taxon>Microdochiaceae</taxon>
        <taxon>Microdochium</taxon>
    </lineage>
</organism>
<dbReference type="SMART" id="SM00066">
    <property type="entry name" value="GAL4"/>
    <property type="match status" value="1"/>
</dbReference>
<evidence type="ECO:0000259" key="7">
    <source>
        <dbReference type="PROSITE" id="PS50048"/>
    </source>
</evidence>
<dbReference type="PROSITE" id="PS00463">
    <property type="entry name" value="ZN2_CY6_FUNGAL_1"/>
    <property type="match status" value="1"/>
</dbReference>
<dbReference type="InterPro" id="IPR001138">
    <property type="entry name" value="Zn2Cys6_DnaBD"/>
</dbReference>
<feature type="domain" description="Zn(2)-C6 fungal-type" evidence="7">
    <location>
        <begin position="27"/>
        <end position="57"/>
    </location>
</feature>
<keyword evidence="4" id="KW-0238">DNA-binding</keyword>
<dbReference type="GeneID" id="70186811"/>
<dbReference type="GO" id="GO:0008270">
    <property type="term" value="F:zinc ion binding"/>
    <property type="evidence" value="ECO:0007669"/>
    <property type="project" value="InterPro"/>
</dbReference>
<dbReference type="SUPFAM" id="SSF57701">
    <property type="entry name" value="Zn2/Cys6 DNA-binding domain"/>
    <property type="match status" value="1"/>
</dbReference>